<name>A0ABN6ZRG2_9CREN</name>
<keyword evidence="2" id="KW-1185">Reference proteome</keyword>
<dbReference type="Proteomes" id="UP001341135">
    <property type="component" value="Chromosome"/>
</dbReference>
<organism evidence="1 2">
    <name type="scientific">Pyrodictium abyssi</name>
    <dbReference type="NCBI Taxonomy" id="54256"/>
    <lineage>
        <taxon>Archaea</taxon>
        <taxon>Thermoproteota</taxon>
        <taxon>Thermoprotei</taxon>
        <taxon>Desulfurococcales</taxon>
        <taxon>Pyrodictiaceae</taxon>
        <taxon>Pyrodictium</taxon>
    </lineage>
</organism>
<sequence length="276" mass="30021">MEGMVSRSEFWGRLLQHLSGIVEGLGEGECSKPLSLAEAAADIGVDYGRVKAPQLISIDVLEDLPRVLRSHGLYVVRLGQYHTGRASFILCRARPGYRREVLRPEDVSAAPRLPVEPRQPPRWVVELAGHLGAEALASVAAVELVEALARGGKVYMLSSLRFGNAVFRFQPSSCSETYTYRGQVEVDAVLGEGSVYTLEAKTLSRRRSVFKYKIAFSAQALAETLGQEVHPLVAFVEKRGGSLAAVAALLAPAAVPGTPYPVEEMRPRVRLAVEIL</sequence>
<protein>
    <submittedName>
        <fullName evidence="1">Uncharacterized protein</fullName>
    </submittedName>
</protein>
<dbReference type="EMBL" id="AP028907">
    <property type="protein sequence ID" value="BES80990.1"/>
    <property type="molecule type" value="Genomic_DNA"/>
</dbReference>
<reference evidence="1 2" key="1">
    <citation type="submission" date="2023-09" db="EMBL/GenBank/DDBJ databases">
        <title>Pyrofollis japonicus gen. nov. sp. nov., a novel member of the family Pyrodictiaceae isolated from the Iheya North hydrothermal field.</title>
        <authorList>
            <person name="Miyazaki U."/>
            <person name="Sanari M."/>
            <person name="Tame A."/>
            <person name="Kitajima M."/>
            <person name="Okamoto A."/>
            <person name="Sawayama S."/>
            <person name="Miyazaki J."/>
            <person name="Takai K."/>
            <person name="Nakagawa S."/>
        </authorList>
    </citation>
    <scope>NUCLEOTIDE SEQUENCE [LARGE SCALE GENOMIC DNA]</scope>
    <source>
        <strain evidence="1 2">AV2</strain>
    </source>
</reference>
<proteinExistence type="predicted"/>
<accession>A0ABN6ZRG2</accession>
<evidence type="ECO:0000313" key="2">
    <source>
        <dbReference type="Proteomes" id="UP001341135"/>
    </source>
</evidence>
<gene>
    <name evidence="1" type="ORF">PABY_05570</name>
</gene>
<evidence type="ECO:0000313" key="1">
    <source>
        <dbReference type="EMBL" id="BES80990.1"/>
    </source>
</evidence>